<sequence>MSSRTWLSSLVDLRLPASHGPRDPTRDPGFDLNAFMSPLNSQKFFFPLARPLLQEENFPKCTCAPPPSKIDQEGLSNTFAPVYMLLNL</sequence>
<gene>
    <name evidence="1" type="ORF">NPIL_568311</name>
</gene>
<protein>
    <submittedName>
        <fullName evidence="1">Uncharacterized protein</fullName>
    </submittedName>
</protein>
<dbReference type="EMBL" id="BMAW01045614">
    <property type="protein sequence ID" value="GFS51015.1"/>
    <property type="molecule type" value="Genomic_DNA"/>
</dbReference>
<evidence type="ECO:0000313" key="2">
    <source>
        <dbReference type="Proteomes" id="UP000887013"/>
    </source>
</evidence>
<comment type="caution">
    <text evidence="1">The sequence shown here is derived from an EMBL/GenBank/DDBJ whole genome shotgun (WGS) entry which is preliminary data.</text>
</comment>
<name>A0A8X6MFB8_NEPPI</name>
<proteinExistence type="predicted"/>
<accession>A0A8X6MFB8</accession>
<organism evidence="1 2">
    <name type="scientific">Nephila pilipes</name>
    <name type="common">Giant wood spider</name>
    <name type="synonym">Nephila maculata</name>
    <dbReference type="NCBI Taxonomy" id="299642"/>
    <lineage>
        <taxon>Eukaryota</taxon>
        <taxon>Metazoa</taxon>
        <taxon>Ecdysozoa</taxon>
        <taxon>Arthropoda</taxon>
        <taxon>Chelicerata</taxon>
        <taxon>Arachnida</taxon>
        <taxon>Araneae</taxon>
        <taxon>Araneomorphae</taxon>
        <taxon>Entelegynae</taxon>
        <taxon>Araneoidea</taxon>
        <taxon>Nephilidae</taxon>
        <taxon>Nephila</taxon>
    </lineage>
</organism>
<dbReference type="AlphaFoldDB" id="A0A8X6MFB8"/>
<evidence type="ECO:0000313" key="1">
    <source>
        <dbReference type="EMBL" id="GFS51015.1"/>
    </source>
</evidence>
<keyword evidence="2" id="KW-1185">Reference proteome</keyword>
<dbReference type="Proteomes" id="UP000887013">
    <property type="component" value="Unassembled WGS sequence"/>
</dbReference>
<reference evidence="1" key="1">
    <citation type="submission" date="2020-08" db="EMBL/GenBank/DDBJ databases">
        <title>Multicomponent nature underlies the extraordinary mechanical properties of spider dragline silk.</title>
        <authorList>
            <person name="Kono N."/>
            <person name="Nakamura H."/>
            <person name="Mori M."/>
            <person name="Yoshida Y."/>
            <person name="Ohtoshi R."/>
            <person name="Malay A.D."/>
            <person name="Moran D.A.P."/>
            <person name="Tomita M."/>
            <person name="Numata K."/>
            <person name="Arakawa K."/>
        </authorList>
    </citation>
    <scope>NUCLEOTIDE SEQUENCE</scope>
</reference>